<dbReference type="WBParaSite" id="ES5_v2.g8506.t1">
    <property type="protein sequence ID" value="ES5_v2.g8506.t1"/>
    <property type="gene ID" value="ES5_v2.g8506"/>
</dbReference>
<organism evidence="1 2">
    <name type="scientific">Panagrolaimus sp. ES5</name>
    <dbReference type="NCBI Taxonomy" id="591445"/>
    <lineage>
        <taxon>Eukaryota</taxon>
        <taxon>Metazoa</taxon>
        <taxon>Ecdysozoa</taxon>
        <taxon>Nematoda</taxon>
        <taxon>Chromadorea</taxon>
        <taxon>Rhabditida</taxon>
        <taxon>Tylenchina</taxon>
        <taxon>Panagrolaimomorpha</taxon>
        <taxon>Panagrolaimoidea</taxon>
        <taxon>Panagrolaimidae</taxon>
        <taxon>Panagrolaimus</taxon>
    </lineage>
</organism>
<sequence>MFLTILFLILISLAICSVIDTLLFDYRIPTAPVPDPNEMIRRRNWQEYMRRLRREAEIHLGIENERDQHIEGGYIILNNLDFQNPAILHIIARGQVAQERRR</sequence>
<evidence type="ECO:0000313" key="1">
    <source>
        <dbReference type="Proteomes" id="UP000887579"/>
    </source>
</evidence>
<evidence type="ECO:0000313" key="2">
    <source>
        <dbReference type="WBParaSite" id="ES5_v2.g8506.t1"/>
    </source>
</evidence>
<name>A0AC34GUI9_9BILA</name>
<accession>A0AC34GUI9</accession>
<dbReference type="Proteomes" id="UP000887579">
    <property type="component" value="Unplaced"/>
</dbReference>
<protein>
    <submittedName>
        <fullName evidence="2">Uncharacterized protein</fullName>
    </submittedName>
</protein>
<proteinExistence type="predicted"/>
<reference evidence="2" key="1">
    <citation type="submission" date="2022-11" db="UniProtKB">
        <authorList>
            <consortium name="WormBaseParasite"/>
        </authorList>
    </citation>
    <scope>IDENTIFICATION</scope>
</reference>